<proteinExistence type="inferred from homology"/>
<dbReference type="GO" id="GO:0009252">
    <property type="term" value="P:peptidoglycan biosynthetic process"/>
    <property type="evidence" value="ECO:0007669"/>
    <property type="project" value="UniProtKB-KW"/>
</dbReference>
<evidence type="ECO:0000256" key="4">
    <source>
        <dbReference type="ARBA" id="ARBA00022960"/>
    </source>
</evidence>
<dbReference type="PANTHER" id="PTHR36699">
    <property type="entry name" value="LD-TRANSPEPTIDASE"/>
    <property type="match status" value="1"/>
</dbReference>
<feature type="active site" description="Nucleophile" evidence="7">
    <location>
        <position position="176"/>
    </location>
</feature>
<dbReference type="RefSeq" id="WP_200275594.1">
    <property type="nucleotide sequence ID" value="NZ_JAENII010000001.1"/>
</dbReference>
<evidence type="ECO:0000256" key="7">
    <source>
        <dbReference type="PROSITE-ProRule" id="PRU01373"/>
    </source>
</evidence>
<dbReference type="EMBL" id="JAENII010000001">
    <property type="protein sequence ID" value="MBK1825691.1"/>
    <property type="molecule type" value="Genomic_DNA"/>
</dbReference>
<name>A0A934VE51_9BACT</name>
<comment type="similarity">
    <text evidence="2">Belongs to the YkuD family.</text>
</comment>
<sequence length="257" mass="28907">MKALLFILSLVLCSCRSQDTDSETSTVDEESTTAANRAVDSSLPGPARAKAAAQRVRASLTRDLEAKKLRFGDPVFLRAYKEENVLELWVQEPGTQTFKLFRSYPIAAASGALGPKTAEGDRQVPEGFYFFARSGMKPDSTFHLAFNIGYPNAYDRHHKRTGSFIMVHGNCVSIGCLAMSDEKIEEIYTLCDAALTNGQPFIRIHLFPFRMTETRMRRAASSKHLDFWKNLKQGHDHFEKTRRPPDTSIVDGKYAFE</sequence>
<dbReference type="PROSITE" id="PS51257">
    <property type="entry name" value="PROKAR_LIPOPROTEIN"/>
    <property type="match status" value="1"/>
</dbReference>
<organism evidence="10 11">
    <name type="scientific">Haloferula rosea</name>
    <dbReference type="NCBI Taxonomy" id="490093"/>
    <lineage>
        <taxon>Bacteria</taxon>
        <taxon>Pseudomonadati</taxon>
        <taxon>Verrucomicrobiota</taxon>
        <taxon>Verrucomicrobiia</taxon>
        <taxon>Verrucomicrobiales</taxon>
        <taxon>Verrucomicrobiaceae</taxon>
        <taxon>Haloferula</taxon>
    </lineage>
</organism>
<dbReference type="CDD" id="cd16913">
    <property type="entry name" value="YkuD_like"/>
    <property type="match status" value="1"/>
</dbReference>
<gene>
    <name evidence="10" type="ORF">JIN81_01560</name>
</gene>
<evidence type="ECO:0000256" key="2">
    <source>
        <dbReference type="ARBA" id="ARBA00005992"/>
    </source>
</evidence>
<keyword evidence="11" id="KW-1185">Reference proteome</keyword>
<dbReference type="Pfam" id="PF03734">
    <property type="entry name" value="YkuD"/>
    <property type="match status" value="1"/>
</dbReference>
<evidence type="ECO:0000256" key="6">
    <source>
        <dbReference type="ARBA" id="ARBA00023316"/>
    </source>
</evidence>
<dbReference type="InterPro" id="IPR038063">
    <property type="entry name" value="Transpep_catalytic_dom"/>
</dbReference>
<protein>
    <submittedName>
        <fullName evidence="10">Murein L,D-transpeptidase</fullName>
    </submittedName>
</protein>
<dbReference type="PANTHER" id="PTHR36699:SF1">
    <property type="entry name" value="L,D-TRANSPEPTIDASE YAFK-RELATED"/>
    <property type="match status" value="1"/>
</dbReference>
<keyword evidence="4 7" id="KW-0133">Cell shape</keyword>
<evidence type="ECO:0000259" key="9">
    <source>
        <dbReference type="PROSITE" id="PS52029"/>
    </source>
</evidence>
<keyword evidence="3" id="KW-0808">Transferase</keyword>
<dbReference type="AlphaFoldDB" id="A0A934VE51"/>
<evidence type="ECO:0000256" key="1">
    <source>
        <dbReference type="ARBA" id="ARBA00004752"/>
    </source>
</evidence>
<keyword evidence="5 7" id="KW-0573">Peptidoglycan synthesis</keyword>
<comment type="pathway">
    <text evidence="1 7">Cell wall biogenesis; peptidoglycan biosynthesis.</text>
</comment>
<evidence type="ECO:0000256" key="3">
    <source>
        <dbReference type="ARBA" id="ARBA00022679"/>
    </source>
</evidence>
<feature type="active site" description="Proton donor/acceptor" evidence="7">
    <location>
        <position position="168"/>
    </location>
</feature>
<dbReference type="PROSITE" id="PS52029">
    <property type="entry name" value="LD_TPASE"/>
    <property type="match status" value="1"/>
</dbReference>
<feature type="compositionally biased region" description="Acidic residues" evidence="8">
    <location>
        <begin position="21"/>
        <end position="31"/>
    </location>
</feature>
<dbReference type="GO" id="GO:0071555">
    <property type="term" value="P:cell wall organization"/>
    <property type="evidence" value="ECO:0007669"/>
    <property type="project" value="UniProtKB-UniRule"/>
</dbReference>
<comment type="caution">
    <text evidence="10">The sequence shown here is derived from an EMBL/GenBank/DDBJ whole genome shotgun (WGS) entry which is preliminary data.</text>
</comment>
<feature type="domain" description="L,D-TPase catalytic" evidence="9">
    <location>
        <begin position="75"/>
        <end position="204"/>
    </location>
</feature>
<dbReference type="Proteomes" id="UP000658278">
    <property type="component" value="Unassembled WGS sequence"/>
</dbReference>
<accession>A0A934VE51</accession>
<dbReference type="InterPro" id="IPR005490">
    <property type="entry name" value="LD_TPept_cat_dom"/>
</dbReference>
<feature type="region of interest" description="Disordered" evidence="8">
    <location>
        <begin position="21"/>
        <end position="47"/>
    </location>
</feature>
<dbReference type="GO" id="GO:0004180">
    <property type="term" value="F:carboxypeptidase activity"/>
    <property type="evidence" value="ECO:0007669"/>
    <property type="project" value="UniProtKB-ARBA"/>
</dbReference>
<evidence type="ECO:0000313" key="10">
    <source>
        <dbReference type="EMBL" id="MBK1825691.1"/>
    </source>
</evidence>
<reference evidence="10" key="1">
    <citation type="submission" date="2021-01" db="EMBL/GenBank/DDBJ databases">
        <title>Modified the classification status of verrucomicrobia.</title>
        <authorList>
            <person name="Feng X."/>
        </authorList>
    </citation>
    <scope>NUCLEOTIDE SEQUENCE</scope>
    <source>
        <strain evidence="10">KCTC 22201</strain>
    </source>
</reference>
<dbReference type="GO" id="GO:0016740">
    <property type="term" value="F:transferase activity"/>
    <property type="evidence" value="ECO:0007669"/>
    <property type="project" value="UniProtKB-KW"/>
</dbReference>
<evidence type="ECO:0000313" key="11">
    <source>
        <dbReference type="Proteomes" id="UP000658278"/>
    </source>
</evidence>
<evidence type="ECO:0000256" key="5">
    <source>
        <dbReference type="ARBA" id="ARBA00022984"/>
    </source>
</evidence>
<dbReference type="SUPFAM" id="SSF141523">
    <property type="entry name" value="L,D-transpeptidase catalytic domain-like"/>
    <property type="match status" value="1"/>
</dbReference>
<dbReference type="GO" id="GO:0008360">
    <property type="term" value="P:regulation of cell shape"/>
    <property type="evidence" value="ECO:0007669"/>
    <property type="project" value="UniProtKB-UniRule"/>
</dbReference>
<evidence type="ECO:0000256" key="8">
    <source>
        <dbReference type="SAM" id="MobiDB-lite"/>
    </source>
</evidence>
<keyword evidence="6 7" id="KW-0961">Cell wall biogenesis/degradation</keyword>